<comment type="caution">
    <text evidence="13">The sequence shown here is derived from an EMBL/GenBank/DDBJ whole genome shotgun (WGS) entry which is preliminary data.</text>
</comment>
<dbReference type="GO" id="GO:0003676">
    <property type="term" value="F:nucleic acid binding"/>
    <property type="evidence" value="ECO:0007669"/>
    <property type="project" value="InterPro"/>
</dbReference>
<dbReference type="InterPro" id="IPR003141">
    <property type="entry name" value="Pol/His_phosphatase_N"/>
</dbReference>
<evidence type="ECO:0000256" key="3">
    <source>
        <dbReference type="ARBA" id="ARBA00012417"/>
    </source>
</evidence>
<dbReference type="Proteomes" id="UP000249377">
    <property type="component" value="Unassembled WGS sequence"/>
</dbReference>
<dbReference type="Pfam" id="PF02811">
    <property type="entry name" value="PHP"/>
    <property type="match status" value="1"/>
</dbReference>
<evidence type="ECO:0000256" key="6">
    <source>
        <dbReference type="ARBA" id="ARBA00022695"/>
    </source>
</evidence>
<dbReference type="InterPro" id="IPR041931">
    <property type="entry name" value="DNA_pol3_alpha_thumb_dom"/>
</dbReference>
<dbReference type="Gene3D" id="1.10.150.870">
    <property type="match status" value="1"/>
</dbReference>
<evidence type="ECO:0000256" key="7">
    <source>
        <dbReference type="ARBA" id="ARBA00022705"/>
    </source>
</evidence>
<dbReference type="PANTHER" id="PTHR32294:SF0">
    <property type="entry name" value="DNA POLYMERASE III SUBUNIT ALPHA"/>
    <property type="match status" value="1"/>
</dbReference>
<dbReference type="InterPro" id="IPR011708">
    <property type="entry name" value="DNA_pol3_alpha_NTPase_dom"/>
</dbReference>
<feature type="coiled-coil region" evidence="11">
    <location>
        <begin position="1089"/>
        <end position="1116"/>
    </location>
</feature>
<evidence type="ECO:0000256" key="5">
    <source>
        <dbReference type="ARBA" id="ARBA00022679"/>
    </source>
</evidence>
<dbReference type="InterPro" id="IPR004013">
    <property type="entry name" value="PHP_dom"/>
</dbReference>
<organism evidence="13 14">
    <name type="scientific">Hydrogeniiclostridium mannosilyticum</name>
    <dbReference type="NCBI Taxonomy" id="2764322"/>
    <lineage>
        <taxon>Bacteria</taxon>
        <taxon>Bacillati</taxon>
        <taxon>Bacillota</taxon>
        <taxon>Clostridia</taxon>
        <taxon>Eubacteriales</taxon>
        <taxon>Acutalibacteraceae</taxon>
        <taxon>Hydrogeniiclostridium</taxon>
    </lineage>
</organism>
<evidence type="ECO:0000256" key="10">
    <source>
        <dbReference type="ARBA" id="ARBA00049244"/>
    </source>
</evidence>
<keyword evidence="5" id="KW-0808">Transferase</keyword>
<dbReference type="Pfam" id="PF07733">
    <property type="entry name" value="DNA_pol3_alpha"/>
    <property type="match status" value="1"/>
</dbReference>
<dbReference type="PANTHER" id="PTHR32294">
    <property type="entry name" value="DNA POLYMERASE III SUBUNIT ALPHA"/>
    <property type="match status" value="1"/>
</dbReference>
<dbReference type="GO" id="GO:0005737">
    <property type="term" value="C:cytoplasm"/>
    <property type="evidence" value="ECO:0007669"/>
    <property type="project" value="UniProtKB-SubCell"/>
</dbReference>
<dbReference type="InterPro" id="IPR004365">
    <property type="entry name" value="NA-bd_OB_tRNA"/>
</dbReference>
<feature type="domain" description="Polymerase/histidinol phosphatase N-terminal" evidence="12">
    <location>
        <begin position="23"/>
        <end position="90"/>
    </location>
</feature>
<evidence type="ECO:0000313" key="14">
    <source>
        <dbReference type="Proteomes" id="UP000249377"/>
    </source>
</evidence>
<evidence type="ECO:0000256" key="8">
    <source>
        <dbReference type="ARBA" id="ARBA00022932"/>
    </source>
</evidence>
<keyword evidence="14" id="KW-1185">Reference proteome</keyword>
<dbReference type="SUPFAM" id="SSF89550">
    <property type="entry name" value="PHP domain-like"/>
    <property type="match status" value="1"/>
</dbReference>
<dbReference type="NCBIfam" id="TIGR00594">
    <property type="entry name" value="polc"/>
    <property type="match status" value="1"/>
</dbReference>
<keyword evidence="8" id="KW-0239">DNA-directed DNA polymerase</keyword>
<comment type="function">
    <text evidence="9">DNA polymerase III is a complex, multichain enzyme responsible for most of the replicative synthesis in bacteria. This DNA polymerase also exhibits 3' to 5' exonuclease activity. The alpha chain is the DNA polymerase.</text>
</comment>
<gene>
    <name evidence="13" type="ORF">DPQ25_00610</name>
</gene>
<dbReference type="CDD" id="cd04485">
    <property type="entry name" value="DnaE_OBF"/>
    <property type="match status" value="1"/>
</dbReference>
<evidence type="ECO:0000256" key="1">
    <source>
        <dbReference type="ARBA" id="ARBA00004496"/>
    </source>
</evidence>
<evidence type="ECO:0000259" key="12">
    <source>
        <dbReference type="SMART" id="SM00481"/>
    </source>
</evidence>
<dbReference type="GO" id="GO:0006260">
    <property type="term" value="P:DNA replication"/>
    <property type="evidence" value="ECO:0007669"/>
    <property type="project" value="UniProtKB-KW"/>
</dbReference>
<dbReference type="Pfam" id="PF14579">
    <property type="entry name" value="HHH_6"/>
    <property type="match status" value="1"/>
</dbReference>
<feature type="coiled-coil region" evidence="11">
    <location>
        <begin position="241"/>
        <end position="289"/>
    </location>
</feature>
<evidence type="ECO:0000313" key="13">
    <source>
        <dbReference type="EMBL" id="RAQ30044.1"/>
    </source>
</evidence>
<protein>
    <recommendedName>
        <fullName evidence="4">DNA polymerase III subunit alpha</fullName>
        <ecNumber evidence="3">2.7.7.7</ecNumber>
    </recommendedName>
</protein>
<keyword evidence="11" id="KW-0175">Coiled coil</keyword>
<name>A0A328UJ85_9FIRM</name>
<dbReference type="Gene3D" id="3.20.20.140">
    <property type="entry name" value="Metal-dependent hydrolases"/>
    <property type="match status" value="2"/>
</dbReference>
<dbReference type="GO" id="GO:0008408">
    <property type="term" value="F:3'-5' exonuclease activity"/>
    <property type="evidence" value="ECO:0007669"/>
    <property type="project" value="InterPro"/>
</dbReference>
<dbReference type="Gene3D" id="1.10.10.1600">
    <property type="entry name" value="Bacterial DNA polymerase III alpha subunit, thumb domain"/>
    <property type="match status" value="1"/>
</dbReference>
<dbReference type="InterPro" id="IPR029460">
    <property type="entry name" value="DNAPol_HHH"/>
</dbReference>
<keyword evidence="6" id="KW-0548">Nucleotidyltransferase</keyword>
<comment type="similarity">
    <text evidence="2">Belongs to the DNA polymerase type-C family. DnaE subfamily.</text>
</comment>
<dbReference type="Pfam" id="PF17657">
    <property type="entry name" value="DNA_pol3_finger"/>
    <property type="match status" value="1"/>
</dbReference>
<evidence type="ECO:0000256" key="11">
    <source>
        <dbReference type="SAM" id="Coils"/>
    </source>
</evidence>
<dbReference type="Pfam" id="PF01336">
    <property type="entry name" value="tRNA_anti-codon"/>
    <property type="match status" value="1"/>
</dbReference>
<accession>A0A328UJ85</accession>
<dbReference type="EC" id="2.7.7.7" evidence="3"/>
<evidence type="ECO:0000256" key="4">
    <source>
        <dbReference type="ARBA" id="ARBA00019114"/>
    </source>
</evidence>
<reference evidence="13 14" key="1">
    <citation type="submission" date="2018-06" db="EMBL/GenBank/DDBJ databases">
        <title>Noncontiguous genome sequence of Ruminococcaceae bacterium ASD2818.</title>
        <authorList>
            <person name="Chaplin A.V."/>
            <person name="Sokolova S.R."/>
            <person name="Kochetkova T.O."/>
            <person name="Goltsov A.Y."/>
            <person name="Trofimov D.Y."/>
            <person name="Efimov B.A."/>
        </authorList>
    </citation>
    <scope>NUCLEOTIDE SEQUENCE [LARGE SCALE GENOMIC DNA]</scope>
    <source>
        <strain evidence="13 14">ASD2818</strain>
    </source>
</reference>
<dbReference type="SMART" id="SM00481">
    <property type="entry name" value="POLIIIAc"/>
    <property type="match status" value="1"/>
</dbReference>
<dbReference type="InterPro" id="IPR040982">
    <property type="entry name" value="DNA_pol3_finger"/>
</dbReference>
<comment type="subcellular location">
    <subcellularLocation>
        <location evidence="1">Cytoplasm</location>
    </subcellularLocation>
</comment>
<dbReference type="InterPro" id="IPR016195">
    <property type="entry name" value="Pol/histidinol_Pase-like"/>
</dbReference>
<keyword evidence="7" id="KW-0235">DNA replication</keyword>
<comment type="catalytic activity">
    <reaction evidence="10">
        <text>DNA(n) + a 2'-deoxyribonucleoside 5'-triphosphate = DNA(n+1) + diphosphate</text>
        <dbReference type="Rhea" id="RHEA:22508"/>
        <dbReference type="Rhea" id="RHEA-COMP:17339"/>
        <dbReference type="Rhea" id="RHEA-COMP:17340"/>
        <dbReference type="ChEBI" id="CHEBI:33019"/>
        <dbReference type="ChEBI" id="CHEBI:61560"/>
        <dbReference type="ChEBI" id="CHEBI:173112"/>
        <dbReference type="EC" id="2.7.7.7"/>
    </reaction>
</comment>
<evidence type="ECO:0000256" key="2">
    <source>
        <dbReference type="ARBA" id="ARBA00009496"/>
    </source>
</evidence>
<dbReference type="InterPro" id="IPR004805">
    <property type="entry name" value="DnaE2/DnaE/PolC"/>
</dbReference>
<proteinExistence type="inferred from homology"/>
<evidence type="ECO:0000256" key="9">
    <source>
        <dbReference type="ARBA" id="ARBA00025611"/>
    </source>
</evidence>
<dbReference type="EMBL" id="QLYR01000001">
    <property type="protein sequence ID" value="RAQ30044.1"/>
    <property type="molecule type" value="Genomic_DNA"/>
</dbReference>
<sequence>MAYCFWKPKRKKDGEKMRKIQYGLIHTHTDNSLHDSVLSPERLVEKAAELGAPAVVLTDHGTLTGVFAFMKAADEHKIKGIPGMEAYMQEEEASAYARSHLVLIPTDYTGYRAIFRTVTKSNTRIFSGKPCMDLNILREFFAPGTEGHGHVIATSACMGGILSSTLLMDRKLKEDKKKQEEKLRKYNNPNDPAYLQKKRELEKTSDGIVVLMKERDRLSKIASRKFTVKERSVEKLQGDERDEAQKTLNAERQETERAAKELARIKTEIVQERQKETRLRQECRELEKTHPQWNSTQSLIEGIDALLKGKDVLYHEMKLQAKNLESIFGKENFYIELQNHGIAEEKYVMPLLAKAARELHMPTVACNDVHYAENTPEQVRGRQLVQSMRFNKWCPLRPGDTEYYIKDDEALAEALLEILEPQDVERAMKGIGKIVDRCSVEFPSESHLPKFKDGVPGESPKDRLRRLAEAGISWHYPGKGKFTQQHRDRMEYELQVIDQLGYSDYLCIVQDFLDYGRKLAMDNPEKLGYSVGPGRGSALGSLVCYLTGITDLDPLRYGLLFERFLNTDRVSMPDIDSDFDMEVRGKVIEYVKKKYGEEAVCCILAKGTLAAKAAVRSVARVLGDELYGDGRRLYEKGGAIAELIPSIPGIQLSEVSEQLESSFAGDEDALKIIHDAKLVEGAAINHSMHAAGVIISDNEHVGDYIPLMYNEEKQQWMSQCDMVEAEKQGHLMKMDFLGLRTLNIISDTIRAVYRNHGVRIQMEQVPFRDEVFQNIFSKGQTTAIFQFESDGMRRMLKQFCPKTIEDLILLVAVYRPGPLQYLKEIISNKQGATKPQYLVPQMESILAVTYGKPVYQEQIMMIAHKIAGFTMGEADVIRAAISKKKLGELAKYEKKFIAGLVAAGATQAGAESFWKEMQDFGRYAFNKSHACAYAHVAYYTAYLKEFYPTEFFCATLNYTPLEKLPMVLKDCMDFGVTVLPPDVNDSSKDFVGKDGAIRFGLGNIKSVGESANAVLTARESGGFLSVPDLLSRVTLKKNVAEALIRSGAMDCLHPNREAILYALPLFLEDLALIRKKEARLNELEDQDTTEFTEEELKSHKRKTDNAKKKLEEFRYRYAKTEIPEEMLEDNRIRLEKERELLGIYLSGDPLENYPDVKTRRTCPIKEAKENQYMTFCGIIGDLTIKNRSSDNAPMGFFKLSDESASMDVCCFAKPYAKYGKLLENGAVVAIKGKCVCEKAYGDDTEAEAVFKLMASEIEPLSYVRSSIVLAVPHIGVWADEIYPRIYPYYEQDGYSLVVYDKALKSMRKTSLKVSEDVLYLQIPRVEITSKIVP</sequence>
<dbReference type="GO" id="GO:0003887">
    <property type="term" value="F:DNA-directed DNA polymerase activity"/>
    <property type="evidence" value="ECO:0007669"/>
    <property type="project" value="UniProtKB-KW"/>
</dbReference>